<evidence type="ECO:0000256" key="4">
    <source>
        <dbReference type="RuleBase" id="RU003345"/>
    </source>
</evidence>
<dbReference type="CDD" id="cd07559">
    <property type="entry name" value="ALDH_ACDHII_AcoD-like"/>
    <property type="match status" value="1"/>
</dbReference>
<keyword evidence="2 4" id="KW-0560">Oxidoreductase</keyword>
<reference evidence="6 8" key="1">
    <citation type="journal article" date="2015" name="Genome Announc.">
        <title>Genome Sequences of Oblitimonas alkaliphila gen. nov. sp. nov. (Proposed), a Novel Bacterium of the Pseudomonadaceae Family.</title>
        <authorList>
            <person name="Lauer A.C."/>
            <person name="Nicholson A.C."/>
            <person name="Humrighouse B.W."/>
            <person name="Emery B."/>
            <person name="Drobish A."/>
            <person name="Juieng P."/>
            <person name="Loparev V."/>
            <person name="McQuiston J.R."/>
        </authorList>
    </citation>
    <scope>NUCLEOTIDE SEQUENCE [LARGE SCALE GENOMIC DNA]</scope>
    <source>
        <strain evidence="6 8">E5571</strain>
    </source>
</reference>
<dbReference type="SUPFAM" id="SSF53720">
    <property type="entry name" value="ALDH-like"/>
    <property type="match status" value="1"/>
</dbReference>
<dbReference type="PANTHER" id="PTHR43111:SF1">
    <property type="entry name" value="ALDEHYDE DEHYDROGENASE B-RELATED"/>
    <property type="match status" value="1"/>
</dbReference>
<accession>A0A0K1XB94</accession>
<dbReference type="GeneID" id="93983187"/>
<dbReference type="EMBL" id="CP012365">
    <property type="protein sequence ID" value="AKX58650.1"/>
    <property type="molecule type" value="Genomic_DNA"/>
</dbReference>
<dbReference type="InterPro" id="IPR029510">
    <property type="entry name" value="Ald_DH_CS_GLU"/>
</dbReference>
<reference evidence="7" key="2">
    <citation type="submission" date="2020-06" db="EMBL/GenBank/DDBJ databases">
        <authorList>
            <person name="Dong N."/>
        </authorList>
    </citation>
    <scope>NUCLEOTIDE SEQUENCE</scope>
    <source>
        <strain evidence="7">DF46-2-2</strain>
    </source>
</reference>
<dbReference type="Proteomes" id="UP001173465">
    <property type="component" value="Unassembled WGS sequence"/>
</dbReference>
<dbReference type="PROSITE" id="PS00687">
    <property type="entry name" value="ALDEHYDE_DEHYDR_GLU"/>
    <property type="match status" value="1"/>
</dbReference>
<dbReference type="Proteomes" id="UP000063953">
    <property type="component" value="Chromosome"/>
</dbReference>
<dbReference type="InterPro" id="IPR016163">
    <property type="entry name" value="Ald_DH_C"/>
</dbReference>
<dbReference type="FunFam" id="3.40.309.10:FF:000012">
    <property type="entry name" value="Betaine aldehyde dehydrogenase"/>
    <property type="match status" value="1"/>
</dbReference>
<evidence type="ECO:0000313" key="6">
    <source>
        <dbReference type="EMBL" id="AKX58650.1"/>
    </source>
</evidence>
<evidence type="ECO:0000313" key="7">
    <source>
        <dbReference type="EMBL" id="MDM1696234.1"/>
    </source>
</evidence>
<reference evidence="7" key="3">
    <citation type="journal article" date="2022" name="Sci. Total Environ.">
        <title>Prevalence, transmission, and molecular epidemiology of tet(X)-positive bacteria among humans, animals, and environmental niches in China: An epidemiological, and genomic-based study.</title>
        <authorList>
            <person name="Dong N."/>
            <person name="Zeng Y."/>
            <person name="Cai C."/>
            <person name="Sun C."/>
            <person name="Lu J."/>
            <person name="Liu C."/>
            <person name="Zhou H."/>
            <person name="Sun Q."/>
            <person name="Shu L."/>
            <person name="Wang H."/>
            <person name="Wang Y."/>
            <person name="Wang S."/>
            <person name="Wu C."/>
            <person name="Chan E.W."/>
            <person name="Chen G."/>
            <person name="Shen Z."/>
            <person name="Chen S."/>
            <person name="Zhang R."/>
        </authorList>
    </citation>
    <scope>NUCLEOTIDE SEQUENCE</scope>
    <source>
        <strain evidence="7">DF46-2-2</strain>
    </source>
</reference>
<dbReference type="Pfam" id="PF00171">
    <property type="entry name" value="Aldedh"/>
    <property type="match status" value="1"/>
</dbReference>
<proteinExistence type="inferred from homology"/>
<dbReference type="PANTHER" id="PTHR43111">
    <property type="entry name" value="ALDEHYDE DEHYDROGENASE B-RELATED"/>
    <property type="match status" value="1"/>
</dbReference>
<sequence length="506" mass="55318">MIYPQPGTPGALFTVKPRYGNYINGEFVPPVNGEYFTNTTPVTGEICGEFPRSNADDINLALDAAHAAASAWGKTSVQERALVLLKIADRIEQNLELLAVAETWDNGKAVRETLNADVPLAADHFRYFAGCLRAQEGTAAEINEHTAAYHFHEPLGVVGQIIPWNFPLLMAAWKLAPALAAGNCIVMKPAEQTPLSITILMEVIGDLLPPGVLNIVQGFGREAGEALATSTRIAKIAFTGSTPVGSHIMKCAAENIIPSTVELGGKSPNIFFEDIMQAEPEFIEKAAEGLVLAFFNQGEVCTCPSRAVIQESIYDEFMQVVMQKVKQIRRGNPLDTETMVGAQASAQQFEKILSYMDIAKEEGAELITGGQAEQLEGDYANGYYIQPTMLKGHNKMRIFQEEIFGPVVAVTTFKDEAEALAIANDTEFGLGAGLWTRDINRAYRMGRGIQAGRVWTNCYHLYPAHAAFGGYKKSGVGRETHKMMLAHYQQTKNLLVSYDINPLGFF</sequence>
<dbReference type="PROSITE" id="PS00070">
    <property type="entry name" value="ALDEHYDE_DEHYDR_CYS"/>
    <property type="match status" value="1"/>
</dbReference>
<organism evidence="6 8">
    <name type="scientific">Thiopseudomonas alkaliphila</name>
    <dbReference type="NCBI Taxonomy" id="1697053"/>
    <lineage>
        <taxon>Bacteria</taxon>
        <taxon>Pseudomonadati</taxon>
        <taxon>Pseudomonadota</taxon>
        <taxon>Gammaproteobacteria</taxon>
        <taxon>Pseudomonadales</taxon>
        <taxon>Pseudomonadaceae</taxon>
        <taxon>Thiopseudomonas</taxon>
    </lineage>
</organism>
<dbReference type="InterPro" id="IPR016160">
    <property type="entry name" value="Ald_DH_CS_CYS"/>
</dbReference>
<dbReference type="STRING" id="1697053.AKN87_02745"/>
<dbReference type="InterPro" id="IPR015590">
    <property type="entry name" value="Aldehyde_DH_dom"/>
</dbReference>
<keyword evidence="8" id="KW-1185">Reference proteome</keyword>
<dbReference type="Gene3D" id="3.40.309.10">
    <property type="entry name" value="Aldehyde Dehydrogenase, Chain A, domain 2"/>
    <property type="match status" value="1"/>
</dbReference>
<evidence type="ECO:0000256" key="1">
    <source>
        <dbReference type="ARBA" id="ARBA00009986"/>
    </source>
</evidence>
<comment type="similarity">
    <text evidence="1 4">Belongs to the aldehyde dehydrogenase family.</text>
</comment>
<dbReference type="PATRIC" id="fig|1697053.3.peg.564"/>
<dbReference type="InterPro" id="IPR016162">
    <property type="entry name" value="Ald_DH_N"/>
</dbReference>
<dbReference type="Gene3D" id="3.40.605.10">
    <property type="entry name" value="Aldehyde Dehydrogenase, Chain A, domain 1"/>
    <property type="match status" value="1"/>
</dbReference>
<dbReference type="EMBL" id="JACANB010000003">
    <property type="protein sequence ID" value="MDM1696234.1"/>
    <property type="molecule type" value="Genomic_DNA"/>
</dbReference>
<dbReference type="RefSeq" id="WP_053099553.1">
    <property type="nucleotide sequence ID" value="NZ_CP012358.1"/>
</dbReference>
<dbReference type="FunFam" id="3.40.605.10:FF:000001">
    <property type="entry name" value="Aldehyde dehydrogenase 1"/>
    <property type="match status" value="1"/>
</dbReference>
<dbReference type="InterPro" id="IPR016161">
    <property type="entry name" value="Ald_DH/histidinol_DH"/>
</dbReference>
<evidence type="ECO:0000256" key="2">
    <source>
        <dbReference type="ARBA" id="ARBA00023002"/>
    </source>
</evidence>
<evidence type="ECO:0000256" key="3">
    <source>
        <dbReference type="PROSITE-ProRule" id="PRU10007"/>
    </source>
</evidence>
<evidence type="ECO:0000313" key="8">
    <source>
        <dbReference type="Proteomes" id="UP000063953"/>
    </source>
</evidence>
<dbReference type="GO" id="GO:0004030">
    <property type="term" value="F:aldehyde dehydrogenase [NAD(P)+] activity"/>
    <property type="evidence" value="ECO:0007669"/>
    <property type="project" value="UniProtKB-ARBA"/>
</dbReference>
<dbReference type="AlphaFoldDB" id="A0A0K1XB94"/>
<gene>
    <name evidence="6" type="ORF">AKN88_00850</name>
    <name evidence="7" type="ORF">HX099_06105</name>
</gene>
<evidence type="ECO:0000259" key="5">
    <source>
        <dbReference type="Pfam" id="PF00171"/>
    </source>
</evidence>
<dbReference type="KEGG" id="pbb:AKN87_02745"/>
<protein>
    <submittedName>
        <fullName evidence="6">Aldehyde dehydrogenase</fullName>
    </submittedName>
</protein>
<feature type="domain" description="Aldehyde dehydrogenase" evidence="5">
    <location>
        <begin position="34"/>
        <end position="493"/>
    </location>
</feature>
<feature type="active site" evidence="3">
    <location>
        <position position="262"/>
    </location>
</feature>
<name>A0A0K1XB94_9GAMM</name>